<evidence type="ECO:0000256" key="1">
    <source>
        <dbReference type="SAM" id="SignalP"/>
    </source>
</evidence>
<dbReference type="PROSITE" id="PS51257">
    <property type="entry name" value="PROKAR_LIPOPROTEIN"/>
    <property type="match status" value="1"/>
</dbReference>
<dbReference type="EMBL" id="CP041186">
    <property type="protein sequence ID" value="QDG50477.1"/>
    <property type="molecule type" value="Genomic_DNA"/>
</dbReference>
<organism evidence="2 3">
    <name type="scientific">Persicimonas caeni</name>
    <dbReference type="NCBI Taxonomy" id="2292766"/>
    <lineage>
        <taxon>Bacteria</taxon>
        <taxon>Deltaproteobacteria</taxon>
        <taxon>Bradymonadales</taxon>
        <taxon>Bradymonadaceae</taxon>
        <taxon>Persicimonas</taxon>
    </lineage>
</organism>
<accession>A0A4Y6PR30</accession>
<dbReference type="InterPro" id="IPR024079">
    <property type="entry name" value="MetalloPept_cat_dom_sf"/>
</dbReference>
<name>A0A4Y6PR30_PERCE</name>
<dbReference type="AlphaFoldDB" id="A0A4Y6PR30"/>
<sequence>MRSILCCLLSAHPFHLFSKALLTALITVVVCGCGPNEQDLVFDVTYDPCLPLVVEPVGDLRDSELEAVDQALAMWNAAGPLQLTREDLADAPRLPIFFQRGAPFVNGYYDDELGEVIINRSLADSRQRTITIAHELGHAFGLRHVDPAKRRSLMNAGNLETPLTERDVEAVIQRWQGCPQ</sequence>
<dbReference type="Gene3D" id="3.40.390.10">
    <property type="entry name" value="Collagenase (Catalytic Domain)"/>
    <property type="match status" value="1"/>
</dbReference>
<gene>
    <name evidence="2" type="ORF">FIV42_06935</name>
</gene>
<evidence type="ECO:0008006" key="4">
    <source>
        <dbReference type="Google" id="ProtNLM"/>
    </source>
</evidence>
<feature type="chain" id="PRO_5030106277" description="Matrixin family metalloprotease" evidence="1">
    <location>
        <begin position="19"/>
        <end position="180"/>
    </location>
</feature>
<feature type="signal peptide" evidence="1">
    <location>
        <begin position="1"/>
        <end position="18"/>
    </location>
</feature>
<accession>A0A5B8Y3D6</accession>
<dbReference type="Proteomes" id="UP000315995">
    <property type="component" value="Chromosome"/>
</dbReference>
<proteinExistence type="predicted"/>
<keyword evidence="3" id="KW-1185">Reference proteome</keyword>
<reference evidence="2 3" key="1">
    <citation type="submission" date="2019-06" db="EMBL/GenBank/DDBJ databases">
        <title>Persicimonas caeni gen. nov., sp. nov., a predatory bacterium isolated from solar saltern.</title>
        <authorList>
            <person name="Wang S."/>
        </authorList>
    </citation>
    <scope>NUCLEOTIDE SEQUENCE [LARGE SCALE GENOMIC DNA]</scope>
    <source>
        <strain evidence="2 3">YN101</strain>
    </source>
</reference>
<evidence type="ECO:0000313" key="2">
    <source>
        <dbReference type="EMBL" id="QDG50477.1"/>
    </source>
</evidence>
<protein>
    <recommendedName>
        <fullName evidence="4">Matrixin family metalloprotease</fullName>
    </recommendedName>
</protein>
<dbReference type="SUPFAM" id="SSF55486">
    <property type="entry name" value="Metalloproteases ('zincins'), catalytic domain"/>
    <property type="match status" value="1"/>
</dbReference>
<evidence type="ECO:0000313" key="3">
    <source>
        <dbReference type="Proteomes" id="UP000315995"/>
    </source>
</evidence>
<dbReference type="RefSeq" id="WP_141196969.1">
    <property type="nucleotide sequence ID" value="NZ_CP041186.1"/>
</dbReference>
<dbReference type="GO" id="GO:0008237">
    <property type="term" value="F:metallopeptidase activity"/>
    <property type="evidence" value="ECO:0007669"/>
    <property type="project" value="InterPro"/>
</dbReference>
<dbReference type="OrthoDB" id="322519at2"/>
<keyword evidence="1" id="KW-0732">Signal</keyword>